<sequence>MWRPRAQHTRDRETIWRPTTHRLTYHQPKPAEHHHATGDSETPRGEAWCKVSNRRCAHHQHRHTRKPHPLSSNKRSQVDSNRYSWLNLEEDEHISYHEFESPLGSNLFTPLNTRASKTFWKRNVPVQNKKRLSRNSKRFISSSKVHVSGEPSRATAVILPATLLAAITTYAPDGKAPPTTAPDPLVVSLDAAPQSSVGGSVEPPTTQSQGNHHNHVDSSAYQPKTVTWADILKKNKDNSLPNIDQAVPFSATTDKVICLTEDKVNLSTTEENRAEPDLIFKECETFHFFGEEGFDSIKIESKLFKFAVKNKEIVIFEIKRSMMRRISFNLDLATQIIHYISQLKRSDHYYGQRRRFGPITISSEINNSGCFLKIAKEKGSFILIPTGPKNFRLLEFLAMFSNIVGISVLVQEEPMHLEPETTTNTVEPTSISKLIFNFHIQGAYAEQQQTHTSEILPKIPLIQAYSDASDSYNPSDDSFFSDDFLGHATESERRPPISNQDDIWDSKFNRVICHKSKFITSDNCLPTDNLNTQLKIYKKSQKNKRRHSMKTRSQSKQFPWA</sequence>
<keyword evidence="3" id="KW-1185">Reference proteome</keyword>
<evidence type="ECO:0000256" key="1">
    <source>
        <dbReference type="SAM" id="MobiDB-lite"/>
    </source>
</evidence>
<evidence type="ECO:0000313" key="3">
    <source>
        <dbReference type="Proteomes" id="UP001152523"/>
    </source>
</evidence>
<feature type="region of interest" description="Disordered" evidence="1">
    <location>
        <begin position="192"/>
        <end position="219"/>
    </location>
</feature>
<organism evidence="2 3">
    <name type="scientific">Cuscuta epithymum</name>
    <dbReference type="NCBI Taxonomy" id="186058"/>
    <lineage>
        <taxon>Eukaryota</taxon>
        <taxon>Viridiplantae</taxon>
        <taxon>Streptophyta</taxon>
        <taxon>Embryophyta</taxon>
        <taxon>Tracheophyta</taxon>
        <taxon>Spermatophyta</taxon>
        <taxon>Magnoliopsida</taxon>
        <taxon>eudicotyledons</taxon>
        <taxon>Gunneridae</taxon>
        <taxon>Pentapetalae</taxon>
        <taxon>asterids</taxon>
        <taxon>lamiids</taxon>
        <taxon>Solanales</taxon>
        <taxon>Convolvulaceae</taxon>
        <taxon>Cuscuteae</taxon>
        <taxon>Cuscuta</taxon>
        <taxon>Cuscuta subgen. Cuscuta</taxon>
    </lineage>
</organism>
<feature type="compositionally biased region" description="Basic residues" evidence="1">
    <location>
        <begin position="539"/>
        <end position="550"/>
    </location>
</feature>
<gene>
    <name evidence="2" type="ORF">CEPIT_LOCUS630</name>
</gene>
<proteinExistence type="predicted"/>
<dbReference type="EMBL" id="CAMAPF010000005">
    <property type="protein sequence ID" value="CAH9054198.1"/>
    <property type="molecule type" value="Genomic_DNA"/>
</dbReference>
<protein>
    <submittedName>
        <fullName evidence="2">Uncharacterized protein</fullName>
    </submittedName>
</protein>
<dbReference type="Proteomes" id="UP001152523">
    <property type="component" value="Unassembled WGS sequence"/>
</dbReference>
<feature type="compositionally biased region" description="Polar residues" evidence="1">
    <location>
        <begin position="193"/>
        <end position="219"/>
    </location>
</feature>
<reference evidence="2" key="1">
    <citation type="submission" date="2022-07" db="EMBL/GenBank/DDBJ databases">
        <authorList>
            <person name="Macas J."/>
            <person name="Novak P."/>
            <person name="Neumann P."/>
        </authorList>
    </citation>
    <scope>NUCLEOTIDE SEQUENCE</scope>
</reference>
<evidence type="ECO:0000313" key="2">
    <source>
        <dbReference type="EMBL" id="CAH9054198.1"/>
    </source>
</evidence>
<feature type="compositionally biased region" description="Basic and acidic residues" evidence="1">
    <location>
        <begin position="29"/>
        <end position="44"/>
    </location>
</feature>
<name>A0AAV0BYT9_9ASTE</name>
<feature type="region of interest" description="Disordered" evidence="1">
    <location>
        <begin position="539"/>
        <end position="561"/>
    </location>
</feature>
<feature type="region of interest" description="Disordered" evidence="1">
    <location>
        <begin position="1"/>
        <end position="45"/>
    </location>
</feature>
<feature type="compositionally biased region" description="Polar residues" evidence="1">
    <location>
        <begin position="551"/>
        <end position="561"/>
    </location>
</feature>
<comment type="caution">
    <text evidence="2">The sequence shown here is derived from an EMBL/GenBank/DDBJ whole genome shotgun (WGS) entry which is preliminary data.</text>
</comment>
<accession>A0AAV0BYT9</accession>
<dbReference type="AlphaFoldDB" id="A0AAV0BYT9"/>